<dbReference type="PANTHER" id="PTHR41260">
    <property type="entry name" value="PROTEIN ECSC"/>
    <property type="match status" value="1"/>
</dbReference>
<evidence type="ECO:0000313" key="2">
    <source>
        <dbReference type="EMBL" id="ATQ76516.1"/>
    </source>
</evidence>
<dbReference type="EMBL" id="CP024608">
    <property type="protein sequence ID" value="ATQ76516.1"/>
    <property type="molecule type" value="Genomic_DNA"/>
</dbReference>
<evidence type="ECO:0000256" key="1">
    <source>
        <dbReference type="SAM" id="Phobius"/>
    </source>
</evidence>
<dbReference type="PANTHER" id="PTHR41260:SF1">
    <property type="entry name" value="PROTEIN ECSC"/>
    <property type="match status" value="1"/>
</dbReference>
<dbReference type="InterPro" id="IPR024787">
    <property type="entry name" value="EcsC"/>
</dbReference>
<protein>
    <submittedName>
        <fullName evidence="2">Peptidase</fullName>
    </submittedName>
</protein>
<name>A0A2D2DNF4_9BURK</name>
<dbReference type="Pfam" id="PF12787">
    <property type="entry name" value="EcsC"/>
    <property type="match status" value="1"/>
</dbReference>
<gene>
    <name evidence="2" type="ORF">CR152_19845</name>
</gene>
<keyword evidence="1" id="KW-0472">Membrane</keyword>
<dbReference type="Proteomes" id="UP000229897">
    <property type="component" value="Chromosome"/>
</dbReference>
<dbReference type="OrthoDB" id="1238772at2"/>
<reference evidence="2" key="1">
    <citation type="submission" date="2017-10" db="EMBL/GenBank/DDBJ databases">
        <title>Massilia psychrophilum sp. nov., a novel purple-pigmented bacterium isolated from Tianshan glacier, Xinjiang Municipality, China.</title>
        <authorList>
            <person name="Wang H."/>
        </authorList>
    </citation>
    <scope>NUCLEOTIDE SEQUENCE [LARGE SCALE GENOMIC DNA]</scope>
    <source>
        <strain evidence="2">B2</strain>
    </source>
</reference>
<proteinExistence type="predicted"/>
<dbReference type="KEGG" id="mass:CR152_19845"/>
<keyword evidence="1" id="KW-1133">Transmembrane helix</keyword>
<evidence type="ECO:0000313" key="3">
    <source>
        <dbReference type="Proteomes" id="UP000229897"/>
    </source>
</evidence>
<sequence>MEREHPAGGTPTLSQEHLAELQQAKRLLEHPGYVARITDVIGMPLEAAVKALPAAWTSKIAAVTNASLTKCLNVANATLRPSGTSSFPKLHSAAVALSGAAGGAFGIAGLAVELPVSTVVMLRSIADIGRSQGENLASGEAQLACLMVFSLGGKTAADDATESGYYAARIALAQAMSEATVYLAKHSLASESAPALVRLIAQIATRFNVHVSQKAAAMMVPIIGAAGGALVNTLFINHFQDMARGHFTVRRLERLYGPDAVSAAYLQLQG</sequence>
<dbReference type="RefSeq" id="WP_099877549.1">
    <property type="nucleotide sequence ID" value="NZ_CP024608.1"/>
</dbReference>
<organism evidence="2 3">
    <name type="scientific">Massilia violaceinigra</name>
    <dbReference type="NCBI Taxonomy" id="2045208"/>
    <lineage>
        <taxon>Bacteria</taxon>
        <taxon>Pseudomonadati</taxon>
        <taxon>Pseudomonadota</taxon>
        <taxon>Betaproteobacteria</taxon>
        <taxon>Burkholderiales</taxon>
        <taxon>Oxalobacteraceae</taxon>
        <taxon>Telluria group</taxon>
        <taxon>Massilia</taxon>
    </lineage>
</organism>
<accession>A0A2D2DNF4</accession>
<dbReference type="AlphaFoldDB" id="A0A2D2DNF4"/>
<keyword evidence="3" id="KW-1185">Reference proteome</keyword>
<feature type="transmembrane region" description="Helical" evidence="1">
    <location>
        <begin position="215"/>
        <end position="236"/>
    </location>
</feature>
<keyword evidence="1" id="KW-0812">Transmembrane</keyword>